<evidence type="ECO:0000313" key="4">
    <source>
        <dbReference type="Proteomes" id="UP001055712"/>
    </source>
</evidence>
<comment type="caution">
    <text evidence="3">The sequence shown here is derived from an EMBL/GenBank/DDBJ whole genome shotgun (WGS) entry which is preliminary data.</text>
</comment>
<organism evidence="3 4">
    <name type="scientific">Chlorella vulgaris</name>
    <name type="common">Green alga</name>
    <dbReference type="NCBI Taxonomy" id="3077"/>
    <lineage>
        <taxon>Eukaryota</taxon>
        <taxon>Viridiplantae</taxon>
        <taxon>Chlorophyta</taxon>
        <taxon>core chlorophytes</taxon>
        <taxon>Trebouxiophyceae</taxon>
        <taxon>Chlorellales</taxon>
        <taxon>Chlorellaceae</taxon>
        <taxon>Chlorella clade</taxon>
        <taxon>Chlorella</taxon>
    </lineage>
</organism>
<dbReference type="OrthoDB" id="513212at2759"/>
<name>A0A9D4YWN8_CHLVU</name>
<dbReference type="GO" id="GO:0005930">
    <property type="term" value="C:axoneme"/>
    <property type="evidence" value="ECO:0007669"/>
    <property type="project" value="UniProtKB-SubCell"/>
</dbReference>
<dbReference type="EMBL" id="SIDB01000007">
    <property type="protein sequence ID" value="KAI3430362.1"/>
    <property type="molecule type" value="Genomic_DNA"/>
</dbReference>
<dbReference type="InterPro" id="IPR057207">
    <property type="entry name" value="FBXL15_LRR"/>
</dbReference>
<dbReference type="GO" id="GO:0019005">
    <property type="term" value="C:SCF ubiquitin ligase complex"/>
    <property type="evidence" value="ECO:0007669"/>
    <property type="project" value="TreeGrafter"/>
</dbReference>
<keyword evidence="4" id="KW-1185">Reference proteome</keyword>
<feature type="domain" description="F-box/LRR-repeat protein 15-like leucin rich repeat" evidence="2">
    <location>
        <begin position="311"/>
        <end position="498"/>
    </location>
</feature>
<sequence length="556" mass="58950">MSGDCGPVRLACWTALDECGDCFELVLAALQPADVAACRLVSRGWRRHADILLQNVSVAAGTQLEQVADVWSNLRRLQLTASNHTGWLPQLDALPQLHCLRSLVLQGARGGAVPSGLDCRRLAPLAAMLGMQALEARDLLLHNAPALQDLAQLASLHLHACSLGEWPGTLPDLLLPLSRLSCLSFRAARDGCLGTPSLSGVSKLVSLQQLHLLALDVGSDATCQDIAALPHLASLTIDRRAGCSSAAPTITDAGVEALAGSLGSRLTRLTLTGHQLLTDGAVMAVAGMARLQHLDLRFQHWTPPREGPLLVTDEGLARLGALTGLQSLHLGGACALGELTCAMLAAHLPALTSLRITDCASLDDRAALRLQPLAGQLAQLALNNCEGVTDRSLERLLRKAARLSRLELAGCHRNITGLGLHMSGLCRLRYLNLACCDAITDAELERLLPAAKSLEHLDLSDCRVSDSACHLLASNAPNLQWLSLEHCPRVSRQGLLCLAAGLPLLRELHLAGSGVPPEAAAQLRASQRSGRLRIATAKHCWWVPPALCNPAAVAAH</sequence>
<dbReference type="GO" id="GO:0031146">
    <property type="term" value="P:SCF-dependent proteasomal ubiquitin-dependent protein catabolic process"/>
    <property type="evidence" value="ECO:0007669"/>
    <property type="project" value="TreeGrafter"/>
</dbReference>
<dbReference type="PANTHER" id="PTHR13318">
    <property type="entry name" value="PARTNER OF PAIRED, ISOFORM B-RELATED"/>
    <property type="match status" value="1"/>
</dbReference>
<reference evidence="3" key="2">
    <citation type="submission" date="2020-11" db="EMBL/GenBank/DDBJ databases">
        <authorList>
            <person name="Cecchin M."/>
            <person name="Marcolungo L."/>
            <person name="Rossato M."/>
            <person name="Girolomoni L."/>
            <person name="Cosentino E."/>
            <person name="Cuine S."/>
            <person name="Li-Beisson Y."/>
            <person name="Delledonne M."/>
            <person name="Ballottari M."/>
        </authorList>
    </citation>
    <scope>NUCLEOTIDE SEQUENCE</scope>
    <source>
        <strain evidence="3">211/11P</strain>
        <tissue evidence="3">Whole cell</tissue>
    </source>
</reference>
<dbReference type="SUPFAM" id="SSF52058">
    <property type="entry name" value="L domain-like"/>
    <property type="match status" value="1"/>
</dbReference>
<dbReference type="Proteomes" id="UP001055712">
    <property type="component" value="Unassembled WGS sequence"/>
</dbReference>
<dbReference type="Pfam" id="PF25372">
    <property type="entry name" value="DUF7885"/>
    <property type="match status" value="1"/>
</dbReference>
<dbReference type="AlphaFoldDB" id="A0A9D4YWN8"/>
<evidence type="ECO:0000256" key="1">
    <source>
        <dbReference type="ARBA" id="ARBA00004430"/>
    </source>
</evidence>
<dbReference type="SMART" id="SM00367">
    <property type="entry name" value="LRR_CC"/>
    <property type="match status" value="6"/>
</dbReference>
<comment type="subcellular location">
    <subcellularLocation>
        <location evidence="1">Cytoplasm</location>
        <location evidence="1">Cytoskeleton</location>
        <location evidence="1">Cilium axoneme</location>
    </subcellularLocation>
</comment>
<dbReference type="SUPFAM" id="SSF52047">
    <property type="entry name" value="RNI-like"/>
    <property type="match status" value="1"/>
</dbReference>
<accession>A0A9D4YWN8</accession>
<dbReference type="InterPro" id="IPR006553">
    <property type="entry name" value="Leu-rich_rpt_Cys-con_subtyp"/>
</dbReference>
<dbReference type="Gene3D" id="3.80.10.10">
    <property type="entry name" value="Ribonuclease Inhibitor"/>
    <property type="match status" value="2"/>
</dbReference>
<evidence type="ECO:0000313" key="3">
    <source>
        <dbReference type="EMBL" id="KAI3430362.1"/>
    </source>
</evidence>
<proteinExistence type="predicted"/>
<protein>
    <recommendedName>
        <fullName evidence="2">F-box/LRR-repeat protein 15-like leucin rich repeat domain-containing protein</fullName>
    </recommendedName>
</protein>
<gene>
    <name evidence="3" type="ORF">D9Q98_004957</name>
</gene>
<dbReference type="InterPro" id="IPR032675">
    <property type="entry name" value="LRR_dom_sf"/>
</dbReference>
<reference evidence="3" key="1">
    <citation type="journal article" date="2019" name="Plant J.">
        <title>Chlorella vulgaris genome assembly and annotation reveals the molecular basis for metabolic acclimation to high light conditions.</title>
        <authorList>
            <person name="Cecchin M."/>
            <person name="Marcolungo L."/>
            <person name="Rossato M."/>
            <person name="Girolomoni L."/>
            <person name="Cosentino E."/>
            <person name="Cuine S."/>
            <person name="Li-Beisson Y."/>
            <person name="Delledonne M."/>
            <person name="Ballottari M."/>
        </authorList>
    </citation>
    <scope>NUCLEOTIDE SEQUENCE</scope>
    <source>
        <strain evidence="3">211/11P</strain>
    </source>
</reference>
<dbReference type="PANTHER" id="PTHR13318:SF190">
    <property type="entry name" value="PARTNER OF PAIRED, ISOFORM B"/>
    <property type="match status" value="1"/>
</dbReference>
<evidence type="ECO:0000259" key="2">
    <source>
        <dbReference type="Pfam" id="PF25372"/>
    </source>
</evidence>